<dbReference type="PROSITE" id="PS50889">
    <property type="entry name" value="S4"/>
    <property type="match status" value="1"/>
</dbReference>
<dbReference type="InterPro" id="IPR036986">
    <property type="entry name" value="S4_RNA-bd_sf"/>
</dbReference>
<feature type="domain" description="RNA-binding S4" evidence="3">
    <location>
        <begin position="1"/>
        <end position="54"/>
    </location>
</feature>
<dbReference type="STRING" id="484019.THA_1124"/>
<keyword evidence="1" id="KW-0413">Isomerase</keyword>
<keyword evidence="5" id="KW-1185">Reference proteome</keyword>
<protein>
    <submittedName>
        <fullName evidence="4">RNA pseudouridine synthase family protein</fullName>
    </submittedName>
</protein>
<dbReference type="InterPro" id="IPR002942">
    <property type="entry name" value="S4_RNA-bd"/>
</dbReference>
<dbReference type="InterPro" id="IPR042092">
    <property type="entry name" value="PsdUridine_s_RsuA/RluB/E/F_cat"/>
</dbReference>
<evidence type="ECO:0000313" key="4">
    <source>
        <dbReference type="EMBL" id="ACJ75577.1"/>
    </source>
</evidence>
<dbReference type="Proteomes" id="UP000002453">
    <property type="component" value="Chromosome"/>
</dbReference>
<dbReference type="HOGENOM" id="CLU_024979_1_2_0"/>
<dbReference type="InterPro" id="IPR050343">
    <property type="entry name" value="RsuA_PseudoU_synthase"/>
</dbReference>
<dbReference type="SMART" id="SM00363">
    <property type="entry name" value="S4"/>
    <property type="match status" value="1"/>
</dbReference>
<dbReference type="eggNOG" id="COG1187">
    <property type="taxonomic scope" value="Bacteria"/>
</dbReference>
<dbReference type="CDD" id="cd00165">
    <property type="entry name" value="S4"/>
    <property type="match status" value="1"/>
</dbReference>
<dbReference type="GO" id="GO:0120159">
    <property type="term" value="F:rRNA pseudouridine synthase activity"/>
    <property type="evidence" value="ECO:0007669"/>
    <property type="project" value="UniProtKB-ARBA"/>
</dbReference>
<gene>
    <name evidence="4" type="ordered locus">THA_1124</name>
</gene>
<dbReference type="Gene3D" id="3.30.70.1560">
    <property type="entry name" value="Alpha-L RNA-binding motif"/>
    <property type="match status" value="1"/>
</dbReference>
<dbReference type="NCBIfam" id="TIGR00093">
    <property type="entry name" value="pseudouridine synthase"/>
    <property type="match status" value="1"/>
</dbReference>
<evidence type="ECO:0000259" key="3">
    <source>
        <dbReference type="SMART" id="SM00363"/>
    </source>
</evidence>
<dbReference type="Gene3D" id="3.30.70.580">
    <property type="entry name" value="Pseudouridine synthase I, catalytic domain, N-terminal subdomain"/>
    <property type="match status" value="1"/>
</dbReference>
<dbReference type="InterPro" id="IPR020103">
    <property type="entry name" value="PsdUridine_synth_cat_dom_sf"/>
</dbReference>
<dbReference type="PANTHER" id="PTHR47683">
    <property type="entry name" value="PSEUDOURIDINE SYNTHASE FAMILY PROTEIN-RELATED"/>
    <property type="match status" value="1"/>
</dbReference>
<organism evidence="4 5">
    <name type="scientific">Thermosipho africanus (strain TCF52B)</name>
    <dbReference type="NCBI Taxonomy" id="484019"/>
    <lineage>
        <taxon>Bacteria</taxon>
        <taxon>Thermotogati</taxon>
        <taxon>Thermotogota</taxon>
        <taxon>Thermotogae</taxon>
        <taxon>Thermotogales</taxon>
        <taxon>Fervidobacteriaceae</taxon>
        <taxon>Thermosipho</taxon>
    </lineage>
</organism>
<dbReference type="InterPro" id="IPR006145">
    <property type="entry name" value="PsdUridine_synth_RsuA/RluA"/>
</dbReference>
<dbReference type="GO" id="GO:0003723">
    <property type="term" value="F:RNA binding"/>
    <property type="evidence" value="ECO:0007669"/>
    <property type="project" value="UniProtKB-KW"/>
</dbReference>
<evidence type="ECO:0000313" key="5">
    <source>
        <dbReference type="Proteomes" id="UP000002453"/>
    </source>
</evidence>
<dbReference type="KEGG" id="taf:THA_1124"/>
<dbReference type="SUPFAM" id="SSF55120">
    <property type="entry name" value="Pseudouridine synthase"/>
    <property type="match status" value="1"/>
</dbReference>
<dbReference type="PANTHER" id="PTHR47683:SF4">
    <property type="entry name" value="PSEUDOURIDINE SYNTHASE"/>
    <property type="match status" value="1"/>
</dbReference>
<evidence type="ECO:0000256" key="1">
    <source>
        <dbReference type="ARBA" id="ARBA00023235"/>
    </source>
</evidence>
<dbReference type="AlphaFoldDB" id="B7IHL3"/>
<dbReference type="Gene3D" id="3.10.290.10">
    <property type="entry name" value="RNA-binding S4 domain"/>
    <property type="match status" value="1"/>
</dbReference>
<dbReference type="InterPro" id="IPR020094">
    <property type="entry name" value="TruA/RsuA/RluB/E/F_N"/>
</dbReference>
<sequence length="225" mass="25729">MSNAKVGSRKQVKKLIKEKRVKVNGSIVTKPEFNVDENDEVFVDDIEIIPHHNVYIVFNKPSGFTSSKSEYERNIFEFIDHPYLDELHIVGRLDKDVEGLILITNDGNFTHKVISPKSNIEKEYIVKIEGILTKEMIEIASNGITLNNGIKFKPAKITKIDDETISLVITEGKFHEVKLIVGFLGLKYKKIKRVRIGKLNLNDFNLNLGEWKEIDYNTAKKALES</sequence>
<proteinExistence type="predicted"/>
<reference evidence="4 5" key="1">
    <citation type="journal article" date="2009" name="J. Bacteriol.">
        <title>The genome of Thermosipho africanus TCF52B: lateral genetic connections to the Firmicutes and Archaea.</title>
        <authorList>
            <person name="Nesboe C.L."/>
            <person name="Bapteste E."/>
            <person name="Curtis B."/>
            <person name="Dahle H."/>
            <person name="Lopez P."/>
            <person name="Macleod D."/>
            <person name="Dlutek M."/>
            <person name="Bowman S."/>
            <person name="Zhaxybayeva O."/>
            <person name="Birkeland N.-K."/>
            <person name="Doolittle W.F."/>
        </authorList>
    </citation>
    <scope>NUCLEOTIDE SEQUENCE [LARGE SCALE GENOMIC DNA]</scope>
    <source>
        <strain evidence="4 5">TCF52B</strain>
    </source>
</reference>
<dbReference type="Pfam" id="PF01479">
    <property type="entry name" value="S4"/>
    <property type="match status" value="1"/>
</dbReference>
<dbReference type="Pfam" id="PF00849">
    <property type="entry name" value="PseudoU_synth_2"/>
    <property type="match status" value="1"/>
</dbReference>
<keyword evidence="2" id="KW-0694">RNA-binding</keyword>
<evidence type="ECO:0000256" key="2">
    <source>
        <dbReference type="PROSITE-ProRule" id="PRU00182"/>
    </source>
</evidence>
<dbReference type="SUPFAM" id="SSF55174">
    <property type="entry name" value="Alpha-L RNA-binding motif"/>
    <property type="match status" value="1"/>
</dbReference>
<accession>B7IHL3</accession>
<name>B7IHL3_THEAB</name>
<dbReference type="InterPro" id="IPR000748">
    <property type="entry name" value="PsdUridine_synth_RsuA/RluB/E/F"/>
</dbReference>
<dbReference type="GO" id="GO:0000455">
    <property type="term" value="P:enzyme-directed rRNA pseudouridine synthesis"/>
    <property type="evidence" value="ECO:0007669"/>
    <property type="project" value="UniProtKB-ARBA"/>
</dbReference>
<dbReference type="EMBL" id="CP001185">
    <property type="protein sequence ID" value="ACJ75577.1"/>
    <property type="molecule type" value="Genomic_DNA"/>
</dbReference>